<dbReference type="STRING" id="1764295.A0A5B8MVW7"/>
<feature type="compositionally biased region" description="Basic and acidic residues" evidence="1">
    <location>
        <begin position="60"/>
        <end position="69"/>
    </location>
</feature>
<sequence length="374" mass="41699">MSQRYDPFAGRDPFEDGEGGGGKEEEKDPTAASRPPDVIRVEGEASLVRVEEGEEDDLDESARAKAEKRANRRKIRIMESPGSLASAGGGKDWALRASNPTKYYKPPKSRSPNPKPSTSASSPGSYSAYAGSSSPATFHGLLRGLQRLFGSGEEDLSFHKDRYSATGVSPDARTAEEASKKADRRAGRTMDLYSDENKQDWRIQCQMRAQERDVDYVKDMKVVYRSEANDNAGDPILVGIGAHYSKRMIPREDMLLHILKAMVFDKETAGKPISILYFHSNAQLEKKPKVGFFKSLHVALGGESFCRSRIKNIYVVHPTPLLRTWILAFQLRIDPVLFKRVTYVNSLRDLQSLLVSQNLLSGLPQHILDHDDAK</sequence>
<dbReference type="PANTHER" id="PTHR48411:SF1">
    <property type="entry name" value="OS01G0948300 PROTEIN"/>
    <property type="match status" value="1"/>
</dbReference>
<feature type="domain" description="CRAL-TRIO" evidence="2">
    <location>
        <begin position="233"/>
        <end position="372"/>
    </location>
</feature>
<proteinExistence type="predicted"/>
<accession>A0A5B8MVW7</accession>
<feature type="compositionally biased region" description="Basic and acidic residues" evidence="1">
    <location>
        <begin position="173"/>
        <end position="186"/>
    </location>
</feature>
<dbReference type="Gene3D" id="3.40.525.10">
    <property type="entry name" value="CRAL-TRIO lipid binding domain"/>
    <property type="match status" value="1"/>
</dbReference>
<evidence type="ECO:0000259" key="2">
    <source>
        <dbReference type="Pfam" id="PF13716"/>
    </source>
</evidence>
<dbReference type="InterPro" id="IPR036865">
    <property type="entry name" value="CRAL-TRIO_dom_sf"/>
</dbReference>
<dbReference type="Proteomes" id="UP000316726">
    <property type="component" value="Chromosome 13"/>
</dbReference>
<evidence type="ECO:0000313" key="4">
    <source>
        <dbReference type="Proteomes" id="UP000316726"/>
    </source>
</evidence>
<organism evidence="3 4">
    <name type="scientific">Chloropicon primus</name>
    <dbReference type="NCBI Taxonomy" id="1764295"/>
    <lineage>
        <taxon>Eukaryota</taxon>
        <taxon>Viridiplantae</taxon>
        <taxon>Chlorophyta</taxon>
        <taxon>Chloropicophyceae</taxon>
        <taxon>Chloropicales</taxon>
        <taxon>Chloropicaceae</taxon>
        <taxon>Chloropicon</taxon>
    </lineage>
</organism>
<evidence type="ECO:0000256" key="1">
    <source>
        <dbReference type="SAM" id="MobiDB-lite"/>
    </source>
</evidence>
<feature type="region of interest" description="Disordered" evidence="1">
    <location>
        <begin position="1"/>
        <end position="132"/>
    </location>
</feature>
<dbReference type="Pfam" id="PF13716">
    <property type="entry name" value="CRAL_TRIO_2"/>
    <property type="match status" value="1"/>
</dbReference>
<protein>
    <recommendedName>
        <fullName evidence="2">CRAL-TRIO domain-containing protein</fullName>
    </recommendedName>
</protein>
<dbReference type="PANTHER" id="PTHR48411">
    <property type="entry name" value="OS01G0948300 PROTEIN"/>
    <property type="match status" value="1"/>
</dbReference>
<gene>
    <name evidence="3" type="ORF">A3770_13p70850</name>
</gene>
<dbReference type="AlphaFoldDB" id="A0A5B8MVW7"/>
<dbReference type="OrthoDB" id="6077599at2759"/>
<reference evidence="3 4" key="1">
    <citation type="submission" date="2018-07" db="EMBL/GenBank/DDBJ databases">
        <title>The complete nuclear genome of the prasinophyte Chloropicon primus (CCMP1205).</title>
        <authorList>
            <person name="Pombert J.-F."/>
            <person name="Otis C."/>
            <person name="Turmel M."/>
            <person name="Lemieux C."/>
        </authorList>
    </citation>
    <scope>NUCLEOTIDE SEQUENCE [LARGE SCALE GENOMIC DNA]</scope>
    <source>
        <strain evidence="3 4">CCMP1205</strain>
    </source>
</reference>
<feature type="compositionally biased region" description="Low complexity" evidence="1">
    <location>
        <begin position="100"/>
        <end position="132"/>
    </location>
</feature>
<keyword evidence="4" id="KW-1185">Reference proteome</keyword>
<evidence type="ECO:0000313" key="3">
    <source>
        <dbReference type="EMBL" id="QDZ24567.1"/>
    </source>
</evidence>
<feature type="region of interest" description="Disordered" evidence="1">
    <location>
        <begin position="162"/>
        <end position="186"/>
    </location>
</feature>
<name>A0A5B8MVW7_9CHLO</name>
<dbReference type="InterPro" id="IPR001251">
    <property type="entry name" value="CRAL-TRIO_dom"/>
</dbReference>
<dbReference type="EMBL" id="CP031046">
    <property type="protein sequence ID" value="QDZ24567.1"/>
    <property type="molecule type" value="Genomic_DNA"/>
</dbReference>